<keyword evidence="1" id="KW-0472">Membrane</keyword>
<evidence type="ECO:0000313" key="2">
    <source>
        <dbReference type="EMBL" id="KAF2875633.1"/>
    </source>
</evidence>
<sequence length="90" mass="10453">MYLFGRASGIYLFGIYLLLASVWHILLRELFSFVLYRIFGPLGLGRVGSCMWHLACCMLHVSWMDIENIYSTYYTPFRSVQIGSDRFGLV</sequence>
<gene>
    <name evidence="2" type="ORF">BDV95DRAFT_562304</name>
</gene>
<reference evidence="2 3" key="1">
    <citation type="submission" date="2020-01" db="EMBL/GenBank/DDBJ databases">
        <authorList>
            <consortium name="DOE Joint Genome Institute"/>
            <person name="Haridas S."/>
            <person name="Albert R."/>
            <person name="Binder M."/>
            <person name="Bloem J."/>
            <person name="Labutti K."/>
            <person name="Salamov A."/>
            <person name="Andreopoulos B."/>
            <person name="Baker S.E."/>
            <person name="Barry K."/>
            <person name="Bills G."/>
            <person name="Bluhm B.H."/>
            <person name="Cannon C."/>
            <person name="Castanera R."/>
            <person name="Culley D.E."/>
            <person name="Daum C."/>
            <person name="Ezra D."/>
            <person name="Gonzalez J.B."/>
            <person name="Henrissat B."/>
            <person name="Kuo A."/>
            <person name="Liang C."/>
            <person name="Lipzen A."/>
            <person name="Lutzoni F."/>
            <person name="Magnuson J."/>
            <person name="Mondo S."/>
            <person name="Nolan M."/>
            <person name="Ohm R."/>
            <person name="Pangilinan J."/>
            <person name="Park H.-J.H."/>
            <person name="Ramirez L."/>
            <person name="Alfaro M."/>
            <person name="Sun H."/>
            <person name="Tritt A."/>
            <person name="Yoshinaga Y."/>
            <person name="Zwiers L.-H.L."/>
            <person name="Turgeon B.G."/>
            <person name="Goodwin S.B."/>
            <person name="Spatafora J.W."/>
            <person name="Crous P.W."/>
            <person name="Grigoriev I.V."/>
        </authorList>
    </citation>
    <scope>NUCLEOTIDE SEQUENCE [LARGE SCALE GENOMIC DNA]</scope>
    <source>
        <strain evidence="2 3">CBS 611.86</strain>
    </source>
</reference>
<accession>A0A7C8IG98</accession>
<evidence type="ECO:0000313" key="3">
    <source>
        <dbReference type="Proteomes" id="UP000481861"/>
    </source>
</evidence>
<feature type="transmembrane region" description="Helical" evidence="1">
    <location>
        <begin position="38"/>
        <end position="61"/>
    </location>
</feature>
<keyword evidence="3" id="KW-1185">Reference proteome</keyword>
<dbReference type="AlphaFoldDB" id="A0A7C8IG98"/>
<proteinExistence type="predicted"/>
<dbReference type="EMBL" id="JAADJZ010000004">
    <property type="protein sequence ID" value="KAF2875633.1"/>
    <property type="molecule type" value="Genomic_DNA"/>
</dbReference>
<evidence type="ECO:0000256" key="1">
    <source>
        <dbReference type="SAM" id="Phobius"/>
    </source>
</evidence>
<keyword evidence="1" id="KW-0812">Transmembrane</keyword>
<dbReference type="Proteomes" id="UP000481861">
    <property type="component" value="Unassembled WGS sequence"/>
</dbReference>
<protein>
    <submittedName>
        <fullName evidence="2">Uncharacterized protein</fullName>
    </submittedName>
</protein>
<name>A0A7C8IG98_9PLEO</name>
<feature type="transmembrane region" description="Helical" evidence="1">
    <location>
        <begin position="7"/>
        <end position="26"/>
    </location>
</feature>
<comment type="caution">
    <text evidence="2">The sequence shown here is derived from an EMBL/GenBank/DDBJ whole genome shotgun (WGS) entry which is preliminary data.</text>
</comment>
<organism evidence="2 3">
    <name type="scientific">Massariosphaeria phaeospora</name>
    <dbReference type="NCBI Taxonomy" id="100035"/>
    <lineage>
        <taxon>Eukaryota</taxon>
        <taxon>Fungi</taxon>
        <taxon>Dikarya</taxon>
        <taxon>Ascomycota</taxon>
        <taxon>Pezizomycotina</taxon>
        <taxon>Dothideomycetes</taxon>
        <taxon>Pleosporomycetidae</taxon>
        <taxon>Pleosporales</taxon>
        <taxon>Pleosporales incertae sedis</taxon>
        <taxon>Massariosphaeria</taxon>
    </lineage>
</organism>
<keyword evidence="1" id="KW-1133">Transmembrane helix</keyword>